<dbReference type="Proteomes" id="UP000191987">
    <property type="component" value="Unassembled WGS sequence"/>
</dbReference>
<evidence type="ECO:0000259" key="5">
    <source>
        <dbReference type="Pfam" id="PF07940"/>
    </source>
</evidence>
<evidence type="ECO:0000256" key="1">
    <source>
        <dbReference type="ARBA" id="ARBA00004418"/>
    </source>
</evidence>
<feature type="domain" description="Heparinase II/III-like C-terminal" evidence="5">
    <location>
        <begin position="376"/>
        <end position="525"/>
    </location>
</feature>
<dbReference type="RefSeq" id="WP_080819596.1">
    <property type="nucleotide sequence ID" value="NZ_LT009749.1"/>
</dbReference>
<dbReference type="GO" id="GO:0042597">
    <property type="term" value="C:periplasmic space"/>
    <property type="evidence" value="ECO:0007669"/>
    <property type="project" value="UniProtKB-SubCell"/>
</dbReference>
<dbReference type="GO" id="GO:0016829">
    <property type="term" value="F:lyase activity"/>
    <property type="evidence" value="ECO:0007669"/>
    <property type="project" value="UniProtKB-KW"/>
</dbReference>
<sequence length="595" mass="65902">MFVEMGRLLPERFADFGAELKAQKIRSSAPGAVSRSLIEAAEQTLDEPWSVILAGDYREYSRTGNRDRFEALYFSRRLKLNALVLGECAEGQGRFLHAIIDGLWLICEESGWQLPAHNSHIRGGPRDPLPDPQNPVIDLFAAETGANLALCLHLLAPELERANANLVSRVRAEIDRRITTPYLTRHFWWMGNGDERMNNWTAWITQNVLLSTLLLPTDQSTRRSVVEKALKSLDAFQKDYAEDGACEEGVLYYGHAALCLFGAMSILEVSAPGSMAPLFHAPKLRSMAEFILNMHVAEDRFFNFADAPAKVETSGVREYLFGKAVSSPPLQAFAAACWNRSPDRLMCKEWNLWYRIQAVLAIPELSALIPAEPAKTDIAYPGIGLAIARDGVFDLAVKAGNNGESHNHNDVGSFTLYKNGRPFIIDVGVETYTAKTFSPQRYDIWTMQSAFHNLPTFGGVMQAAGAEFAARDLVTEFSEDQAEVSFDTAGAYPAVARVEYYRRRVRLLRGSHVEVLDDYQGGQEAVLSLMVAEKPAVISGRLIFAGLGEIACEGAGEPAIEAITINDARLRQSWPTVIYRILIPIAAQRLCLTIS</sequence>
<dbReference type="Gene3D" id="1.50.10.100">
    <property type="entry name" value="Chondroitin AC/alginate lyase"/>
    <property type="match status" value="1"/>
</dbReference>
<name>A0A1S7QXS6_9HYPH</name>
<evidence type="ECO:0000256" key="4">
    <source>
        <dbReference type="ARBA" id="ARBA00023239"/>
    </source>
</evidence>
<keyword evidence="2" id="KW-0732">Signal</keyword>
<evidence type="ECO:0000256" key="3">
    <source>
        <dbReference type="ARBA" id="ARBA00022764"/>
    </source>
</evidence>
<evidence type="ECO:0000313" key="6">
    <source>
        <dbReference type="EMBL" id="CUX43625.1"/>
    </source>
</evidence>
<dbReference type="SUPFAM" id="SSF48230">
    <property type="entry name" value="Chondroitin AC/alginate lyase"/>
    <property type="match status" value="1"/>
</dbReference>
<dbReference type="PANTHER" id="PTHR39210:SF1">
    <property type="entry name" value="HEPARIN-SULFATE LYASE"/>
    <property type="match status" value="1"/>
</dbReference>
<gene>
    <name evidence="6" type="ORF">AGR7C_Lc100356</name>
</gene>
<keyword evidence="3" id="KW-0574">Periplasm</keyword>
<organism evidence="6">
    <name type="scientific">Agrobacterium deltaense Zutra 3/1</name>
    <dbReference type="NCBI Taxonomy" id="1183427"/>
    <lineage>
        <taxon>Bacteria</taxon>
        <taxon>Pseudomonadati</taxon>
        <taxon>Pseudomonadota</taxon>
        <taxon>Alphaproteobacteria</taxon>
        <taxon>Hyphomicrobiales</taxon>
        <taxon>Rhizobiaceae</taxon>
        <taxon>Rhizobium/Agrobacterium group</taxon>
        <taxon>Agrobacterium</taxon>
    </lineage>
</organism>
<dbReference type="PANTHER" id="PTHR39210">
    <property type="entry name" value="HEPARIN-SULFATE LYASE"/>
    <property type="match status" value="1"/>
</dbReference>
<reference evidence="6" key="1">
    <citation type="submission" date="2016-01" db="EMBL/GenBank/DDBJ databases">
        <authorList>
            <person name="Oliw E.H."/>
        </authorList>
    </citation>
    <scope>NUCLEOTIDE SEQUENCE [LARGE SCALE GENOMIC DNA]</scope>
    <source>
        <strain evidence="6">Zutra 3-1</strain>
    </source>
</reference>
<dbReference type="AlphaFoldDB" id="A0A1S7QXS6"/>
<proteinExistence type="predicted"/>
<dbReference type="EMBL" id="FBWG01000028">
    <property type="protein sequence ID" value="CUX43625.1"/>
    <property type="molecule type" value="Genomic_DNA"/>
</dbReference>
<dbReference type="Pfam" id="PF07940">
    <property type="entry name" value="Hepar_II_III_C"/>
    <property type="match status" value="1"/>
</dbReference>
<dbReference type="InterPro" id="IPR008929">
    <property type="entry name" value="Chondroitin_lyas"/>
</dbReference>
<protein>
    <submittedName>
        <fullName evidence="6">Heparinase II/III family protein</fullName>
    </submittedName>
</protein>
<dbReference type="Gene3D" id="2.70.98.70">
    <property type="match status" value="1"/>
</dbReference>
<keyword evidence="4" id="KW-0456">Lyase</keyword>
<evidence type="ECO:0000256" key="2">
    <source>
        <dbReference type="ARBA" id="ARBA00022729"/>
    </source>
</evidence>
<comment type="subcellular location">
    <subcellularLocation>
        <location evidence="1">Periplasm</location>
    </subcellularLocation>
</comment>
<accession>A0A1S7QXS6</accession>
<dbReference type="InterPro" id="IPR012480">
    <property type="entry name" value="Hepar_II_III_C"/>
</dbReference>